<evidence type="ECO:0000256" key="1">
    <source>
        <dbReference type="ARBA" id="ARBA00022553"/>
    </source>
</evidence>
<evidence type="ECO:0000256" key="3">
    <source>
        <dbReference type="ARBA" id="ARBA00023125"/>
    </source>
</evidence>
<dbReference type="GO" id="GO:0005829">
    <property type="term" value="C:cytosol"/>
    <property type="evidence" value="ECO:0007669"/>
    <property type="project" value="TreeGrafter"/>
</dbReference>
<dbReference type="CDD" id="cd00383">
    <property type="entry name" value="trans_reg_C"/>
    <property type="match status" value="1"/>
</dbReference>
<keyword evidence="4" id="KW-0804">Transcription</keyword>
<dbReference type="Pfam" id="PF00486">
    <property type="entry name" value="Trans_reg_C"/>
    <property type="match status" value="1"/>
</dbReference>
<dbReference type="InterPro" id="IPR036388">
    <property type="entry name" value="WH-like_DNA-bd_sf"/>
</dbReference>
<dbReference type="PhylomeDB" id="Q2JGV9"/>
<protein>
    <submittedName>
        <fullName evidence="8">Response regulator receiver protein</fullName>
    </submittedName>
</protein>
<feature type="DNA-binding region" description="OmpR/PhoB-type" evidence="5">
    <location>
        <begin position="58"/>
        <end position="164"/>
    </location>
</feature>
<evidence type="ECO:0000313" key="8">
    <source>
        <dbReference type="EMBL" id="ABD09483.1"/>
    </source>
</evidence>
<dbReference type="GO" id="GO:0032993">
    <property type="term" value="C:protein-DNA complex"/>
    <property type="evidence" value="ECO:0007669"/>
    <property type="project" value="TreeGrafter"/>
</dbReference>
<dbReference type="InterPro" id="IPR016032">
    <property type="entry name" value="Sig_transdc_resp-reg_C-effctor"/>
</dbReference>
<reference evidence="8 9" key="1">
    <citation type="journal article" date="2007" name="Genome Res.">
        <title>Genome characteristics of facultatively symbiotic Frankia sp. strains reflect host range and host plant biogeography.</title>
        <authorList>
            <person name="Normand P."/>
            <person name="Lapierre P."/>
            <person name="Tisa L.S."/>
            <person name="Gogarten J.P."/>
            <person name="Alloisio N."/>
            <person name="Bagnarol E."/>
            <person name="Bassi C.A."/>
            <person name="Berry A.M."/>
            <person name="Bickhart D.M."/>
            <person name="Choisne N."/>
            <person name="Couloux A."/>
            <person name="Cournoyer B."/>
            <person name="Cruveiller S."/>
            <person name="Daubin V."/>
            <person name="Demange N."/>
            <person name="Francino M.P."/>
            <person name="Goltsman E."/>
            <person name="Huang Y."/>
            <person name="Kopp O.R."/>
            <person name="Labarre L."/>
            <person name="Lapidus A."/>
            <person name="Lavire C."/>
            <person name="Marechal J."/>
            <person name="Martinez M."/>
            <person name="Mastronunzio J.E."/>
            <person name="Mullin B.C."/>
            <person name="Niemann J."/>
            <person name="Pujic P."/>
            <person name="Rawnsley T."/>
            <person name="Rouy Z."/>
            <person name="Schenowitz C."/>
            <person name="Sellstedt A."/>
            <person name="Tavares F."/>
            <person name="Tomkins J.P."/>
            <person name="Vallenet D."/>
            <person name="Valverde C."/>
            <person name="Wall L.G."/>
            <person name="Wang Y."/>
            <person name="Medigue C."/>
            <person name="Benson D.R."/>
        </authorList>
    </citation>
    <scope>NUCLEOTIDE SEQUENCE [LARGE SCALE GENOMIC DNA]</scope>
    <source>
        <strain evidence="9">DSM 45818 / CECT 9043 / CcI3</strain>
    </source>
</reference>
<dbReference type="InterPro" id="IPR001867">
    <property type="entry name" value="OmpR/PhoB-type_DNA-bd"/>
</dbReference>
<dbReference type="GO" id="GO:0006355">
    <property type="term" value="P:regulation of DNA-templated transcription"/>
    <property type="evidence" value="ECO:0007669"/>
    <property type="project" value="InterPro"/>
</dbReference>
<dbReference type="PANTHER" id="PTHR48111:SF4">
    <property type="entry name" value="DNA-BINDING DUAL TRANSCRIPTIONAL REGULATOR OMPR"/>
    <property type="match status" value="1"/>
</dbReference>
<dbReference type="Gene3D" id="1.10.10.10">
    <property type="entry name" value="Winged helix-like DNA-binding domain superfamily/Winged helix DNA-binding domain"/>
    <property type="match status" value="1"/>
</dbReference>
<keyword evidence="2" id="KW-0805">Transcription regulation</keyword>
<feature type="domain" description="OmpR/PhoB-type" evidence="7">
    <location>
        <begin position="58"/>
        <end position="164"/>
    </location>
</feature>
<dbReference type="SMART" id="SM00862">
    <property type="entry name" value="Trans_reg_C"/>
    <property type="match status" value="1"/>
</dbReference>
<feature type="region of interest" description="Disordered" evidence="6">
    <location>
        <begin position="1"/>
        <end position="65"/>
    </location>
</feature>
<dbReference type="AlphaFoldDB" id="Q2JGV9"/>
<feature type="compositionally biased region" description="Low complexity" evidence="6">
    <location>
        <begin position="15"/>
        <end position="30"/>
    </location>
</feature>
<dbReference type="PANTHER" id="PTHR48111">
    <property type="entry name" value="REGULATOR OF RPOS"/>
    <property type="match status" value="1"/>
</dbReference>
<dbReference type="eggNOG" id="COG0745">
    <property type="taxonomic scope" value="Bacteria"/>
</dbReference>
<dbReference type="PROSITE" id="PS51755">
    <property type="entry name" value="OMPR_PHOB"/>
    <property type="match status" value="1"/>
</dbReference>
<sequence length="171" mass="19184">MPPQTTVLPYRTPHTAPSRAASVPAASLPRPSRPRPSLPRPSLPATAPTHTPDAGLRTGQWEIAPPPQRGVWVDRTAWLATVDGRTLQLTYLEFEVLDFFVRHPGQAYSREALLCSVWGHQVDDESAPDIRTVDVLVTRLRRKLGPEHRDRIETIRRVGYRYRPADPSTDG</sequence>
<name>Q2JGV9_FRACC</name>
<dbReference type="RefSeq" id="WP_011434565.1">
    <property type="nucleotide sequence ID" value="NC_007777.1"/>
</dbReference>
<dbReference type="HOGENOM" id="CLU_119935_0_0_11"/>
<keyword evidence="3 5" id="KW-0238">DNA-binding</keyword>
<proteinExistence type="predicted"/>
<accession>Q2JGV9</accession>
<dbReference type="OrthoDB" id="8927943at2"/>
<dbReference type="GO" id="GO:0000156">
    <property type="term" value="F:phosphorelay response regulator activity"/>
    <property type="evidence" value="ECO:0007669"/>
    <property type="project" value="TreeGrafter"/>
</dbReference>
<evidence type="ECO:0000259" key="7">
    <source>
        <dbReference type="PROSITE" id="PS51755"/>
    </source>
</evidence>
<gene>
    <name evidence="8" type="ordered locus">Francci3_0089</name>
</gene>
<dbReference type="GO" id="GO:0000976">
    <property type="term" value="F:transcription cis-regulatory region binding"/>
    <property type="evidence" value="ECO:0007669"/>
    <property type="project" value="TreeGrafter"/>
</dbReference>
<dbReference type="KEGG" id="fra:Francci3_0089"/>
<keyword evidence="1" id="KW-0597">Phosphoprotein</keyword>
<evidence type="ECO:0000256" key="2">
    <source>
        <dbReference type="ARBA" id="ARBA00023015"/>
    </source>
</evidence>
<evidence type="ECO:0000256" key="5">
    <source>
        <dbReference type="PROSITE-ProRule" id="PRU01091"/>
    </source>
</evidence>
<keyword evidence="9" id="KW-1185">Reference proteome</keyword>
<evidence type="ECO:0000313" key="9">
    <source>
        <dbReference type="Proteomes" id="UP000001937"/>
    </source>
</evidence>
<dbReference type="STRING" id="106370.Francci3_0089"/>
<dbReference type="EMBL" id="CP000249">
    <property type="protein sequence ID" value="ABD09483.1"/>
    <property type="molecule type" value="Genomic_DNA"/>
</dbReference>
<dbReference type="InterPro" id="IPR039420">
    <property type="entry name" value="WalR-like"/>
</dbReference>
<evidence type="ECO:0000256" key="6">
    <source>
        <dbReference type="SAM" id="MobiDB-lite"/>
    </source>
</evidence>
<dbReference type="SUPFAM" id="SSF46894">
    <property type="entry name" value="C-terminal effector domain of the bipartite response regulators"/>
    <property type="match status" value="1"/>
</dbReference>
<dbReference type="Proteomes" id="UP000001937">
    <property type="component" value="Chromosome"/>
</dbReference>
<organism evidence="8 9">
    <name type="scientific">Frankia casuarinae (strain DSM 45818 / CECT 9043 / HFP020203 / CcI3)</name>
    <dbReference type="NCBI Taxonomy" id="106370"/>
    <lineage>
        <taxon>Bacteria</taxon>
        <taxon>Bacillati</taxon>
        <taxon>Actinomycetota</taxon>
        <taxon>Actinomycetes</taxon>
        <taxon>Frankiales</taxon>
        <taxon>Frankiaceae</taxon>
        <taxon>Frankia</taxon>
    </lineage>
</organism>
<evidence type="ECO:0000256" key="4">
    <source>
        <dbReference type="ARBA" id="ARBA00023163"/>
    </source>
</evidence>